<feature type="domain" description="Cyclic nucleotide-binding" evidence="2">
    <location>
        <begin position="324"/>
        <end position="371"/>
    </location>
</feature>
<feature type="domain" description="Cyclic nucleotide-binding" evidence="2">
    <location>
        <begin position="514"/>
        <end position="547"/>
    </location>
</feature>
<dbReference type="Proteomes" id="UP001190700">
    <property type="component" value="Unassembled WGS sequence"/>
</dbReference>
<feature type="non-terminal residue" evidence="3">
    <location>
        <position position="547"/>
    </location>
</feature>
<comment type="caution">
    <text evidence="3">The sequence shown here is derived from an EMBL/GenBank/DDBJ whole genome shotgun (WGS) entry which is preliminary data.</text>
</comment>
<accession>A0AAE0BFT3</accession>
<reference evidence="3 4" key="1">
    <citation type="journal article" date="2015" name="Genome Biol. Evol.">
        <title>Comparative Genomics of a Bacterivorous Green Alga Reveals Evolutionary Causalities and Consequences of Phago-Mixotrophic Mode of Nutrition.</title>
        <authorList>
            <person name="Burns J.A."/>
            <person name="Paasch A."/>
            <person name="Narechania A."/>
            <person name="Kim E."/>
        </authorList>
    </citation>
    <scope>NUCLEOTIDE SEQUENCE [LARGE SCALE GENOMIC DNA]</scope>
    <source>
        <strain evidence="3 4">PLY_AMNH</strain>
    </source>
</reference>
<evidence type="ECO:0000313" key="4">
    <source>
        <dbReference type="Proteomes" id="UP001190700"/>
    </source>
</evidence>
<feature type="region of interest" description="Disordered" evidence="1">
    <location>
        <begin position="387"/>
        <end position="451"/>
    </location>
</feature>
<dbReference type="InterPro" id="IPR018490">
    <property type="entry name" value="cNMP-bd_dom_sf"/>
</dbReference>
<proteinExistence type="predicted"/>
<evidence type="ECO:0000256" key="1">
    <source>
        <dbReference type="SAM" id="MobiDB-lite"/>
    </source>
</evidence>
<keyword evidence="4" id="KW-1185">Reference proteome</keyword>
<feature type="region of interest" description="Disordered" evidence="1">
    <location>
        <begin position="193"/>
        <end position="215"/>
    </location>
</feature>
<feature type="compositionally biased region" description="Polar residues" evidence="1">
    <location>
        <begin position="194"/>
        <end position="206"/>
    </location>
</feature>
<name>A0AAE0BFT3_9CHLO</name>
<evidence type="ECO:0000313" key="3">
    <source>
        <dbReference type="EMBL" id="KAK3234852.1"/>
    </source>
</evidence>
<evidence type="ECO:0000259" key="2">
    <source>
        <dbReference type="PROSITE" id="PS50042"/>
    </source>
</evidence>
<dbReference type="PANTHER" id="PTHR23011:SF28">
    <property type="entry name" value="CYCLIC NUCLEOTIDE-BINDING DOMAIN CONTAINING PROTEIN"/>
    <property type="match status" value="1"/>
</dbReference>
<dbReference type="SUPFAM" id="SSF51206">
    <property type="entry name" value="cAMP-binding domain-like"/>
    <property type="match status" value="1"/>
</dbReference>
<organism evidence="3 4">
    <name type="scientific">Cymbomonas tetramitiformis</name>
    <dbReference type="NCBI Taxonomy" id="36881"/>
    <lineage>
        <taxon>Eukaryota</taxon>
        <taxon>Viridiplantae</taxon>
        <taxon>Chlorophyta</taxon>
        <taxon>Pyramimonadophyceae</taxon>
        <taxon>Pyramimonadales</taxon>
        <taxon>Pyramimonadaceae</taxon>
        <taxon>Cymbomonas</taxon>
    </lineage>
</organism>
<dbReference type="PANTHER" id="PTHR23011">
    <property type="entry name" value="CYCLIC NUCLEOTIDE-BINDING DOMAIN CONTAINING PROTEIN"/>
    <property type="match status" value="1"/>
</dbReference>
<dbReference type="Gene3D" id="2.60.120.10">
    <property type="entry name" value="Jelly Rolls"/>
    <property type="match status" value="1"/>
</dbReference>
<dbReference type="EMBL" id="LGRX02035441">
    <property type="protein sequence ID" value="KAK3234852.1"/>
    <property type="molecule type" value="Genomic_DNA"/>
</dbReference>
<gene>
    <name evidence="3" type="ORF">CYMTET_54911</name>
</gene>
<feature type="compositionally biased region" description="Polar residues" evidence="1">
    <location>
        <begin position="440"/>
        <end position="451"/>
    </location>
</feature>
<protein>
    <recommendedName>
        <fullName evidence="2">Cyclic nucleotide-binding domain-containing protein</fullName>
    </recommendedName>
</protein>
<feature type="region of interest" description="Disordered" evidence="1">
    <location>
        <begin position="138"/>
        <end position="159"/>
    </location>
</feature>
<dbReference type="AlphaFoldDB" id="A0AAE0BFT3"/>
<dbReference type="InterPro" id="IPR014710">
    <property type="entry name" value="RmlC-like_jellyroll"/>
</dbReference>
<dbReference type="InterPro" id="IPR000595">
    <property type="entry name" value="cNMP-bd_dom"/>
</dbReference>
<dbReference type="PROSITE" id="PS50042">
    <property type="entry name" value="CNMP_BINDING_3"/>
    <property type="match status" value="2"/>
</dbReference>
<sequence length="547" mass="60497">MWGTGEYYGTWTALLHKVEDDTTERVGPLCASANWDFNSISKRMEEMREKSEEATRTASAIDGLMDDAYDIAATEPEPEIPLNRRVLHEFENYDVLREYADREAKKASERHQGVSIPRMIAKGLRATRGSWEQQALGSELRAKDTKGPTVPIPEDGLDLHLNNTETTETLHRPLMIQVKADLALLEEQGFRSPVLNNETPKSTGNSYGPDLPTQMRSLSRGMRHADGEPPRRNLVTNRLCDLMGVKEKLDSGKYGPGASEQLAITLRQVEKEFFLRKHEYDHITPAVRHARLKAALGIDKRARKDISELKWAAMAALASSSCSFFEELELEVTVDAVAHLTIAEYEPGELILQQGALNEVFYIVCSGKAHVQMRQVGGSAWVNAPKAANNAPSPPRCGPLQAPRRRRPSNASKSPPRHPSPIRASIDRRNLPGPPRKRFSSMSSDIAQMSMQTVRRRAEALLRRDYEQEAKDDFAAAKERGWKANTTANKPGLADSPEALEAPEDTAAAGVLAAELEPGEFFGDASLISGKPTGANVYAAETTRVLK</sequence>